<dbReference type="AlphaFoldDB" id="A0A316ZCY5"/>
<feature type="domain" description="Telomere length regulation protein conserved" evidence="3">
    <location>
        <begin position="685"/>
        <end position="794"/>
    </location>
</feature>
<organism evidence="4 5">
    <name type="scientific">Tilletiopsis washingtonensis</name>
    <dbReference type="NCBI Taxonomy" id="58919"/>
    <lineage>
        <taxon>Eukaryota</taxon>
        <taxon>Fungi</taxon>
        <taxon>Dikarya</taxon>
        <taxon>Basidiomycota</taxon>
        <taxon>Ustilaginomycotina</taxon>
        <taxon>Exobasidiomycetes</taxon>
        <taxon>Entylomatales</taxon>
        <taxon>Entylomatales incertae sedis</taxon>
        <taxon>Tilletiopsis</taxon>
    </lineage>
</organism>
<proteinExistence type="inferred from homology"/>
<keyword evidence="5" id="KW-1185">Reference proteome</keyword>
<feature type="compositionally biased region" description="Low complexity" evidence="2">
    <location>
        <begin position="622"/>
        <end position="643"/>
    </location>
</feature>
<evidence type="ECO:0000256" key="1">
    <source>
        <dbReference type="ARBA" id="ARBA00006133"/>
    </source>
</evidence>
<dbReference type="InterPro" id="IPR051970">
    <property type="entry name" value="TEL2_Regulation"/>
</dbReference>
<dbReference type="OrthoDB" id="10254187at2759"/>
<dbReference type="STRING" id="58919.A0A316ZCY5"/>
<dbReference type="PANTHER" id="PTHR15830:SF10">
    <property type="entry name" value="TELOMERE LENGTH REGULATION PROTEIN TEL2 HOMOLOG"/>
    <property type="match status" value="1"/>
</dbReference>
<evidence type="ECO:0000256" key="2">
    <source>
        <dbReference type="SAM" id="MobiDB-lite"/>
    </source>
</evidence>
<name>A0A316ZCY5_9BASI</name>
<feature type="region of interest" description="Disordered" evidence="2">
    <location>
        <begin position="601"/>
        <end position="678"/>
    </location>
</feature>
<dbReference type="GeneID" id="37269859"/>
<dbReference type="GO" id="GO:0005829">
    <property type="term" value="C:cytosol"/>
    <property type="evidence" value="ECO:0007669"/>
    <property type="project" value="TreeGrafter"/>
</dbReference>
<dbReference type="Gene3D" id="1.25.40.720">
    <property type="entry name" value="Telomere length regulation protein 2, C-terminal domain"/>
    <property type="match status" value="1"/>
</dbReference>
<feature type="region of interest" description="Disordered" evidence="2">
    <location>
        <begin position="1"/>
        <end position="35"/>
    </location>
</feature>
<protein>
    <recommendedName>
        <fullName evidence="3">Telomere length regulation protein conserved domain-containing protein</fullName>
    </recommendedName>
</protein>
<dbReference type="PANTHER" id="PTHR15830">
    <property type="entry name" value="TELOMERE LENGTH REGULATION PROTEIN TEL2 FAMILY MEMBER"/>
    <property type="match status" value="1"/>
</dbReference>
<feature type="compositionally biased region" description="Polar residues" evidence="2">
    <location>
        <begin position="9"/>
        <end position="19"/>
    </location>
</feature>
<evidence type="ECO:0000313" key="5">
    <source>
        <dbReference type="Proteomes" id="UP000245946"/>
    </source>
</evidence>
<dbReference type="GO" id="GO:0051879">
    <property type="term" value="F:Hsp90 protein binding"/>
    <property type="evidence" value="ECO:0007669"/>
    <property type="project" value="TreeGrafter"/>
</dbReference>
<sequence>MQGLWPSVREQQPAASGSTPALRPSSRIADEDAGTRDEAVLTRLRSALKEPQPSAEALLAALCTPLDLVGMSLPPGLERYAASPSSVLRGARTTALRPPLVAEVQTALLTSLAVTWAAVLREAGQWEPLLQCWFWPTAKEDCRSFAAAIQHSTLRNMQAWLPPFGQHPETRAALRIVLDRIPAALDFTALAAEAAKETSPARSALLWDEALKSICSLETRVANWSRGGMPPAWREDAFAASIGEQSALLILVRANRAAMPDTATATLFSKLAGFSSSSAFWPALLWTALRSAPWSEMYRRAWREALGPLTPFKRRSFVEGAIGFLARKIDVGLVAASERASSQEGTLFTSAEASAKREAARAILSLFGLDARQTRERVQWADSEGEDDALNDLHSILFSGISWVKPTAMCVVLASLATDTAQAGRLAAAVLKTWGNPQRVRSDTLERSLYWTTLVILLPLPTPFDSHLLSGVSAHLEHNQPAIRRLGMLVAELVSVKAAASGATGSKPLTFGRALWDGPGDGRSEARALRRLHAAPQLVGGGVPTDAVQLLGLGASLSPPPPPPAATLPVVPRHRSAPISEALPRRVPAPQRSRPLIQALSDDELDSEISLQPSTGSKPLVSRMSDWSSSSSSEDNSSSSSGDEMPLAGLEELGIGPDAIPGLSKPKDEEEFGMGVPKKKRRRTPVYVGELAPLLREQDRSANRLGLKSAASLLRRKRGWGGEIDDNAVDLAFALCGMQDNYSLKAFETRRGQALSALLVASPRLAAPAIIEQFFHHQYSQAQRSAMLIALATATRELSGLAPMPDALPTVEALAEDLTHAAAMRAREEGEAREPAIQKEKALRLGRAQTRLSAVTARSAQSTLPGAVVRPTERYADLAGSAFLFPLIGHTWRALESVGSRGRTAAGAGGLLAPSMVSRLLDTLAVMSHAARHAPPFRAQLVPELLELVLAVCRTPLQDSEQASLDSGREAVAGSAASLALVLLDAVWELDGGASLFRGRIGLLIDVGDWAQQLFAREDSRGQSAAAMGRAGRASAALLLRIHEMRSLRQGG</sequence>
<comment type="similarity">
    <text evidence="1">Belongs to the TEL2 family.</text>
</comment>
<dbReference type="Pfam" id="PF10193">
    <property type="entry name" value="Telomere_reg-2"/>
    <property type="match status" value="1"/>
</dbReference>
<evidence type="ECO:0000313" key="4">
    <source>
        <dbReference type="EMBL" id="PWN98145.1"/>
    </source>
</evidence>
<reference evidence="4 5" key="1">
    <citation type="journal article" date="2018" name="Mol. Biol. Evol.">
        <title>Broad Genomic Sampling Reveals a Smut Pathogenic Ancestry of the Fungal Clade Ustilaginomycotina.</title>
        <authorList>
            <person name="Kijpornyongpan T."/>
            <person name="Mondo S.J."/>
            <person name="Barry K."/>
            <person name="Sandor L."/>
            <person name="Lee J."/>
            <person name="Lipzen A."/>
            <person name="Pangilinan J."/>
            <person name="LaButti K."/>
            <person name="Hainaut M."/>
            <person name="Henrissat B."/>
            <person name="Grigoriev I.V."/>
            <person name="Spatafora J.W."/>
            <person name="Aime M.C."/>
        </authorList>
    </citation>
    <scope>NUCLEOTIDE SEQUENCE [LARGE SCALE GENOMIC DNA]</scope>
    <source>
        <strain evidence="4 5">MCA 4186</strain>
    </source>
</reference>
<dbReference type="RefSeq" id="XP_025598424.1">
    <property type="nucleotide sequence ID" value="XM_025742315.1"/>
</dbReference>
<dbReference type="InterPro" id="IPR038528">
    <property type="entry name" value="TEL2_C_sf"/>
</dbReference>
<evidence type="ECO:0000259" key="3">
    <source>
        <dbReference type="Pfam" id="PF10193"/>
    </source>
</evidence>
<dbReference type="GO" id="GO:0042162">
    <property type="term" value="F:telomeric DNA binding"/>
    <property type="evidence" value="ECO:0007669"/>
    <property type="project" value="TreeGrafter"/>
</dbReference>
<dbReference type="Proteomes" id="UP000245946">
    <property type="component" value="Unassembled WGS sequence"/>
</dbReference>
<dbReference type="InterPro" id="IPR019337">
    <property type="entry name" value="Telomere_length_regulation_dom"/>
</dbReference>
<gene>
    <name evidence="4" type="ORF">FA09DRAFT_329773</name>
</gene>
<dbReference type="GO" id="GO:0051083">
    <property type="term" value="P:'de novo' cotranslational protein folding"/>
    <property type="evidence" value="ECO:0007669"/>
    <property type="project" value="TreeGrafter"/>
</dbReference>
<accession>A0A316ZCY5</accession>
<dbReference type="EMBL" id="KZ819292">
    <property type="protein sequence ID" value="PWN98145.1"/>
    <property type="molecule type" value="Genomic_DNA"/>
</dbReference>